<accession>A0A7R9KQR3</accession>
<dbReference type="SMART" id="SM00848">
    <property type="entry name" value="Inhibitor_I29"/>
    <property type="match status" value="1"/>
</dbReference>
<dbReference type="PROSITE" id="PS00139">
    <property type="entry name" value="THIOL_PROTEASE_CYS"/>
    <property type="match status" value="1"/>
</dbReference>
<keyword evidence="6" id="KW-0865">Zymogen</keyword>
<dbReference type="Pfam" id="PF00112">
    <property type="entry name" value="Peptidase_C1"/>
    <property type="match status" value="1"/>
</dbReference>
<evidence type="ECO:0000313" key="12">
    <source>
        <dbReference type="Proteomes" id="UP000759131"/>
    </source>
</evidence>
<dbReference type="Gene3D" id="3.90.70.10">
    <property type="entry name" value="Cysteine proteinases"/>
    <property type="match status" value="1"/>
</dbReference>
<dbReference type="Gene3D" id="3.40.50.1460">
    <property type="match status" value="1"/>
</dbReference>
<keyword evidence="3" id="KW-0645">Protease</keyword>
<name>A0A7R9KQR3_9ACAR</name>
<evidence type="ECO:0000256" key="3">
    <source>
        <dbReference type="ARBA" id="ARBA00022670"/>
    </source>
</evidence>
<keyword evidence="7" id="KW-1015">Disulfide bond</keyword>
<feature type="non-terminal residue" evidence="11">
    <location>
        <position position="1"/>
    </location>
</feature>
<feature type="domain" description="Cathepsin propeptide inhibitor" evidence="10">
    <location>
        <begin position="37"/>
        <end position="97"/>
    </location>
</feature>
<dbReference type="InterPro" id="IPR025661">
    <property type="entry name" value="Pept_asp_AS"/>
</dbReference>
<dbReference type="EMBL" id="CAJPIZ010003789">
    <property type="protein sequence ID" value="CAG2106807.1"/>
    <property type="molecule type" value="Genomic_DNA"/>
</dbReference>
<dbReference type="Pfam" id="PF01650">
    <property type="entry name" value="Peptidase_C13"/>
    <property type="match status" value="1"/>
</dbReference>
<dbReference type="FunFam" id="3.90.70.10:FF:000332">
    <property type="entry name" value="Cathepsin L1"/>
    <property type="match status" value="1"/>
</dbReference>
<evidence type="ECO:0000256" key="1">
    <source>
        <dbReference type="ARBA" id="ARBA00008455"/>
    </source>
</evidence>
<dbReference type="SMART" id="SM00645">
    <property type="entry name" value="Pept_C1"/>
    <property type="match status" value="1"/>
</dbReference>
<dbReference type="GO" id="GO:0006508">
    <property type="term" value="P:proteolysis"/>
    <property type="evidence" value="ECO:0007669"/>
    <property type="project" value="UniProtKB-KW"/>
</dbReference>
<dbReference type="OrthoDB" id="6484923at2759"/>
<keyword evidence="12" id="KW-1185">Reference proteome</keyword>
<dbReference type="InterPro" id="IPR000668">
    <property type="entry name" value="Peptidase_C1A_C"/>
</dbReference>
<dbReference type="GO" id="GO:0008234">
    <property type="term" value="F:cysteine-type peptidase activity"/>
    <property type="evidence" value="ECO:0007669"/>
    <property type="project" value="UniProtKB-KW"/>
</dbReference>
<dbReference type="InterPro" id="IPR039417">
    <property type="entry name" value="Peptidase_C1A_papain-like"/>
</dbReference>
<organism evidence="11">
    <name type="scientific">Medioppia subpectinata</name>
    <dbReference type="NCBI Taxonomy" id="1979941"/>
    <lineage>
        <taxon>Eukaryota</taxon>
        <taxon>Metazoa</taxon>
        <taxon>Ecdysozoa</taxon>
        <taxon>Arthropoda</taxon>
        <taxon>Chelicerata</taxon>
        <taxon>Arachnida</taxon>
        <taxon>Acari</taxon>
        <taxon>Acariformes</taxon>
        <taxon>Sarcoptiformes</taxon>
        <taxon>Oribatida</taxon>
        <taxon>Brachypylina</taxon>
        <taxon>Oppioidea</taxon>
        <taxon>Oppiidae</taxon>
        <taxon>Medioppia</taxon>
    </lineage>
</organism>
<dbReference type="EMBL" id="OC858364">
    <property type="protein sequence ID" value="CAD7626377.1"/>
    <property type="molecule type" value="Genomic_DNA"/>
</dbReference>
<feature type="domain" description="Peptidase C1A papain C-terminal" evidence="9">
    <location>
        <begin position="127"/>
        <end position="338"/>
    </location>
</feature>
<comment type="similarity">
    <text evidence="2">Belongs to the peptidase C13 family.</text>
</comment>
<dbReference type="InterPro" id="IPR013201">
    <property type="entry name" value="Prot_inhib_I29"/>
</dbReference>
<dbReference type="Proteomes" id="UP000759131">
    <property type="component" value="Unassembled WGS sequence"/>
</dbReference>
<evidence type="ECO:0000259" key="10">
    <source>
        <dbReference type="SMART" id="SM00848"/>
    </source>
</evidence>
<dbReference type="PRINTS" id="PR00776">
    <property type="entry name" value="HEMOGLOBNASE"/>
</dbReference>
<dbReference type="InterPro" id="IPR000169">
    <property type="entry name" value="Pept_cys_AS"/>
</dbReference>
<dbReference type="SUPFAM" id="SSF54001">
    <property type="entry name" value="Cysteine proteinases"/>
    <property type="match status" value="1"/>
</dbReference>
<proteinExistence type="inferred from homology"/>
<dbReference type="InterPro" id="IPR001096">
    <property type="entry name" value="Peptidase_C13"/>
</dbReference>
<evidence type="ECO:0000259" key="9">
    <source>
        <dbReference type="SMART" id="SM00645"/>
    </source>
</evidence>
<keyword evidence="4" id="KW-0378">Hydrolase</keyword>
<evidence type="ECO:0000256" key="7">
    <source>
        <dbReference type="ARBA" id="ARBA00023157"/>
    </source>
</evidence>
<feature type="chain" id="PRO_5036403381" evidence="8">
    <location>
        <begin position="16"/>
        <end position="468"/>
    </location>
</feature>
<evidence type="ECO:0000256" key="4">
    <source>
        <dbReference type="ARBA" id="ARBA00022801"/>
    </source>
</evidence>
<dbReference type="CDD" id="cd02248">
    <property type="entry name" value="Peptidase_C1A"/>
    <property type="match status" value="1"/>
</dbReference>
<evidence type="ECO:0000256" key="6">
    <source>
        <dbReference type="ARBA" id="ARBA00023145"/>
    </source>
</evidence>
<gene>
    <name evidence="11" type="ORF">OSB1V03_LOCUS6810</name>
</gene>
<evidence type="ECO:0000256" key="5">
    <source>
        <dbReference type="ARBA" id="ARBA00022807"/>
    </source>
</evidence>
<sequence length="468" mass="51173">MKFAVILSLICVCFAAQNKSASQYAAELGFKTFEHEFNSFKINHSKQYSTAEEEEQRKVNFLQTLQRIEKHNELFKRGLESYEKGVNQFADLTNAEYQSIFVMPDPSVQKPALAEPYIADPESLSLAPQSFDWRQSGKVTSVKNQGGCGSCWAFSVLATLESAFLIKHNQNLDLSEEQLVDCTNSRCGGQTVDSAFKYVQAHGVESEGQYPYSAGSGHYNNCGDQPSAPHTHIQGYRGLGHAVGPNLATDQEIMAAIQANGPVSITFNAAGNDFRDYKSGVLASNDMGWTAAHAVIITGWGTEGGRDYWVIKNSWGAGWGAQGYIKLARVIADASPVTEQAKFTGKIWVVLAGCNEGWDNYSIKANVYRAYQMIRGNGIPEENIIVMQPDDIANNKLNPTPGKVKSEFTGSDVYHGVPKHYTGADVSVENFLGVLKGDPKLAARGKRVVNSGPNDHIFVYTIGHGDDS</sequence>
<dbReference type="AlphaFoldDB" id="A0A7R9KQR3"/>
<evidence type="ECO:0000313" key="11">
    <source>
        <dbReference type="EMBL" id="CAD7626377.1"/>
    </source>
</evidence>
<keyword evidence="5" id="KW-0788">Thiol protease</keyword>
<feature type="signal peptide" evidence="8">
    <location>
        <begin position="1"/>
        <end position="15"/>
    </location>
</feature>
<dbReference type="Pfam" id="PF08246">
    <property type="entry name" value="Inhibitor_I29"/>
    <property type="match status" value="1"/>
</dbReference>
<dbReference type="InterPro" id="IPR038765">
    <property type="entry name" value="Papain-like_cys_pep_sf"/>
</dbReference>
<dbReference type="InterPro" id="IPR013128">
    <property type="entry name" value="Peptidase_C1A"/>
</dbReference>
<evidence type="ECO:0000256" key="2">
    <source>
        <dbReference type="ARBA" id="ARBA00009941"/>
    </source>
</evidence>
<keyword evidence="8" id="KW-0732">Signal</keyword>
<dbReference type="PROSITE" id="PS00640">
    <property type="entry name" value="THIOL_PROTEASE_ASN"/>
    <property type="match status" value="1"/>
</dbReference>
<evidence type="ECO:0000256" key="8">
    <source>
        <dbReference type="SAM" id="SignalP"/>
    </source>
</evidence>
<protein>
    <submittedName>
        <fullName evidence="11">Uncharacterized protein</fullName>
    </submittedName>
</protein>
<reference evidence="11" key="1">
    <citation type="submission" date="2020-11" db="EMBL/GenBank/DDBJ databases">
        <authorList>
            <person name="Tran Van P."/>
        </authorList>
    </citation>
    <scope>NUCLEOTIDE SEQUENCE</scope>
</reference>
<comment type="similarity">
    <text evidence="1">Belongs to the peptidase C1 family.</text>
</comment>
<dbReference type="PANTHER" id="PTHR12411">
    <property type="entry name" value="CYSTEINE PROTEASE FAMILY C1-RELATED"/>
    <property type="match status" value="1"/>
</dbReference>